<keyword evidence="3" id="KW-1185">Reference proteome</keyword>
<name>A0A934TJ85_9RHOB</name>
<protein>
    <recommendedName>
        <fullName evidence="1">SseB protein N-terminal domain-containing protein</fullName>
    </recommendedName>
</protein>
<gene>
    <name evidence="2" type="ORF">CCR87_07345</name>
</gene>
<dbReference type="Pfam" id="PF07179">
    <property type="entry name" value="SseB"/>
    <property type="match status" value="1"/>
</dbReference>
<sequence length="91" mass="9508">MTTPLDAAHAAMEASPGDEAARLAFHARLAEAELYLLLEAEPQGDTLAPRVFALEDGPVVLVFDTEERLGDFSGAAAPYAALPGGGLVRML</sequence>
<organism evidence="2 3">
    <name type="scientific">Rhodobaculum claviforme</name>
    <dbReference type="NCBI Taxonomy" id="1549854"/>
    <lineage>
        <taxon>Bacteria</taxon>
        <taxon>Pseudomonadati</taxon>
        <taxon>Pseudomonadota</taxon>
        <taxon>Alphaproteobacteria</taxon>
        <taxon>Rhodobacterales</taxon>
        <taxon>Paracoccaceae</taxon>
        <taxon>Rhodobaculum</taxon>
    </lineage>
</organism>
<reference evidence="2" key="2">
    <citation type="journal article" date="2020" name="Microorganisms">
        <title>Osmotic Adaptation and Compatible Solute Biosynthesis of Phototrophic Bacteria as Revealed from Genome Analyses.</title>
        <authorList>
            <person name="Imhoff J.F."/>
            <person name="Rahn T."/>
            <person name="Kunzel S."/>
            <person name="Keller A."/>
            <person name="Neulinger S.C."/>
        </authorList>
    </citation>
    <scope>NUCLEOTIDE SEQUENCE</scope>
    <source>
        <strain evidence="2">LMG 28126</strain>
    </source>
</reference>
<dbReference type="EMBL" id="NHSD01000212">
    <property type="protein sequence ID" value="MBK5927155.1"/>
    <property type="molecule type" value="Genomic_DNA"/>
</dbReference>
<dbReference type="InterPro" id="IPR009839">
    <property type="entry name" value="SseB_N"/>
</dbReference>
<proteinExistence type="predicted"/>
<comment type="caution">
    <text evidence="2">The sequence shown here is derived from an EMBL/GenBank/DDBJ whole genome shotgun (WGS) entry which is preliminary data.</text>
</comment>
<evidence type="ECO:0000313" key="2">
    <source>
        <dbReference type="EMBL" id="MBK5927155.1"/>
    </source>
</evidence>
<feature type="non-terminal residue" evidence="2">
    <location>
        <position position="91"/>
    </location>
</feature>
<dbReference type="Proteomes" id="UP000706333">
    <property type="component" value="Unassembled WGS sequence"/>
</dbReference>
<evidence type="ECO:0000259" key="1">
    <source>
        <dbReference type="Pfam" id="PF07179"/>
    </source>
</evidence>
<reference evidence="2" key="1">
    <citation type="submission" date="2017-05" db="EMBL/GenBank/DDBJ databases">
        <authorList>
            <person name="Imhoff J.F."/>
            <person name="Rahn T."/>
            <person name="Kuenzel S."/>
            <person name="Neulinger S.C."/>
        </authorList>
    </citation>
    <scope>NUCLEOTIDE SEQUENCE</scope>
    <source>
        <strain evidence="2">LMG 28126</strain>
    </source>
</reference>
<evidence type="ECO:0000313" key="3">
    <source>
        <dbReference type="Proteomes" id="UP000706333"/>
    </source>
</evidence>
<feature type="domain" description="SseB protein N-terminal" evidence="1">
    <location>
        <begin position="9"/>
        <end position="85"/>
    </location>
</feature>
<dbReference type="AlphaFoldDB" id="A0A934TJ85"/>
<dbReference type="RefSeq" id="WP_201156920.1">
    <property type="nucleotide sequence ID" value="NZ_NHSD01000212.1"/>
</dbReference>
<accession>A0A934TJ85</accession>